<comment type="subcellular location">
    <subcellularLocation>
        <location evidence="1">Membrane</location>
    </subcellularLocation>
</comment>
<evidence type="ECO:0000313" key="8">
    <source>
        <dbReference type="Proteomes" id="UP000681075"/>
    </source>
</evidence>
<feature type="region of interest" description="Disordered" evidence="4">
    <location>
        <begin position="179"/>
        <end position="205"/>
    </location>
</feature>
<evidence type="ECO:0000259" key="5">
    <source>
        <dbReference type="Pfam" id="PF00263"/>
    </source>
</evidence>
<evidence type="ECO:0000259" key="6">
    <source>
        <dbReference type="Pfam" id="PF07655"/>
    </source>
</evidence>
<organism evidence="7 8">
    <name type="scientific">Roseiterribacter gracilis</name>
    <dbReference type="NCBI Taxonomy" id="2812848"/>
    <lineage>
        <taxon>Bacteria</taxon>
        <taxon>Pseudomonadati</taxon>
        <taxon>Pseudomonadota</taxon>
        <taxon>Alphaproteobacteria</taxon>
        <taxon>Rhodospirillales</taxon>
        <taxon>Roseiterribacteraceae</taxon>
        <taxon>Roseiterribacter</taxon>
    </lineage>
</organism>
<dbReference type="PANTHER" id="PTHR30332">
    <property type="entry name" value="PROBABLE GENERAL SECRETION PATHWAY PROTEIN D"/>
    <property type="match status" value="1"/>
</dbReference>
<evidence type="ECO:0000256" key="1">
    <source>
        <dbReference type="ARBA" id="ARBA00004370"/>
    </source>
</evidence>
<dbReference type="GO" id="GO:0009297">
    <property type="term" value="P:pilus assembly"/>
    <property type="evidence" value="ECO:0007669"/>
    <property type="project" value="InterPro"/>
</dbReference>
<accession>A0A8S8XEM8</accession>
<evidence type="ECO:0000256" key="3">
    <source>
        <dbReference type="ARBA" id="ARBA00023136"/>
    </source>
</evidence>
<evidence type="ECO:0000256" key="4">
    <source>
        <dbReference type="SAM" id="MobiDB-lite"/>
    </source>
</evidence>
<name>A0A8S8XEM8_9PROT</name>
<keyword evidence="3" id="KW-0472">Membrane</keyword>
<dbReference type="EMBL" id="BOPV01000001">
    <property type="protein sequence ID" value="GIL40442.1"/>
    <property type="molecule type" value="Genomic_DNA"/>
</dbReference>
<dbReference type="PROSITE" id="PS51257">
    <property type="entry name" value="PROKAR_LIPOPROTEIN"/>
    <property type="match status" value="1"/>
</dbReference>
<dbReference type="RefSeq" id="WP_420243540.1">
    <property type="nucleotide sequence ID" value="NZ_BOPV01000001.1"/>
</dbReference>
<keyword evidence="2" id="KW-0732">Signal</keyword>
<protein>
    <recommendedName>
        <fullName evidence="9">Secretin N-terminal domain-containing protein</fullName>
    </recommendedName>
</protein>
<reference evidence="7" key="1">
    <citation type="submission" date="2021-02" db="EMBL/GenBank/DDBJ databases">
        <title>Genome sequence of Rhodospirillales sp. strain TMPK1 isolated from soil.</title>
        <authorList>
            <person name="Nakai R."/>
            <person name="Kusada H."/>
            <person name="Tamaki H."/>
        </authorList>
    </citation>
    <scope>NUCLEOTIDE SEQUENCE</scope>
    <source>
        <strain evidence="7">TMPK1</strain>
    </source>
</reference>
<gene>
    <name evidence="7" type="ORF">TMPK1_26790</name>
</gene>
<feature type="compositionally biased region" description="Low complexity" evidence="4">
    <location>
        <begin position="179"/>
        <end position="198"/>
    </location>
</feature>
<evidence type="ECO:0008006" key="9">
    <source>
        <dbReference type="Google" id="ProtNLM"/>
    </source>
</evidence>
<dbReference type="GO" id="GO:0019867">
    <property type="term" value="C:outer membrane"/>
    <property type="evidence" value="ECO:0007669"/>
    <property type="project" value="InterPro"/>
</dbReference>
<proteinExistence type="predicted"/>
<evidence type="ECO:0000256" key="2">
    <source>
        <dbReference type="ARBA" id="ARBA00022729"/>
    </source>
</evidence>
<feature type="domain" description="Type II/III secretion system secretin-like" evidence="5">
    <location>
        <begin position="354"/>
        <end position="493"/>
    </location>
</feature>
<feature type="domain" description="Secretin N-terminal" evidence="6">
    <location>
        <begin position="161"/>
        <end position="247"/>
    </location>
</feature>
<dbReference type="Proteomes" id="UP000681075">
    <property type="component" value="Unassembled WGS sequence"/>
</dbReference>
<comment type="caution">
    <text evidence="7">The sequence shown here is derived from an EMBL/GenBank/DDBJ whole genome shotgun (WGS) entry which is preliminary data.</text>
</comment>
<dbReference type="PANTHER" id="PTHR30332:SF24">
    <property type="entry name" value="SECRETIN GSPD-RELATED"/>
    <property type="match status" value="1"/>
</dbReference>
<evidence type="ECO:0000313" key="7">
    <source>
        <dbReference type="EMBL" id="GIL40442.1"/>
    </source>
</evidence>
<dbReference type="Pfam" id="PF07655">
    <property type="entry name" value="Secretin_N_2"/>
    <property type="match status" value="1"/>
</dbReference>
<dbReference type="AlphaFoldDB" id="A0A8S8XEM8"/>
<dbReference type="Pfam" id="PF00263">
    <property type="entry name" value="Secretin"/>
    <property type="match status" value="1"/>
</dbReference>
<dbReference type="InterPro" id="IPR011514">
    <property type="entry name" value="Secretin_N_2"/>
</dbReference>
<sequence>MKTHGWIVALVAVSQLLTGCEAIGRSRGAIDTSNAEAERLAQAIKRPAEGRKMDTVEIVDDVFAGDEVLRDRHGESLPPALLRSTAVLFDTGEGGLTMGELTESVSSTLDLPVRAEDGFGRGRVRINHRGSATALLDKIAKSTDSEWEVRGGAVRFQRWVTRSWTLYALAGGSDVHATVTSGGSGPSSGSSSSGSSGNASGGESGSVAGSVSVATSYAGELKPWADLKAAIESLIGTAGAVSMSEATGRVTVRTTPHLLEQVDELIRNENRRHGRQVVINYAVYSISVNNSDQWGFNPSLVLSDLGKKLYTFNVNGVPLAGDPSTLGSISGAVLNTATNGTLGRIAGSKLVLDALSEYGAVSLVTSNDVTALNNVPTPVNATQSISYLKQVTTNQVAQVGSSIALTPGTVTVGFVITLLPRILANGQLILRYGLTQTDLIRLRTITSSQVSIEAPEISQRAFQQQVRMRSGDTLVLASFRQAQSSLTEQGVGTPQTVVLGGGQNGAQRRELSVIVMTPTVVPGVGMNAGASDVH</sequence>
<dbReference type="InterPro" id="IPR004846">
    <property type="entry name" value="T2SS/T3SS_dom"/>
</dbReference>
<keyword evidence="8" id="KW-1185">Reference proteome</keyword>
<dbReference type="GO" id="GO:0009306">
    <property type="term" value="P:protein secretion"/>
    <property type="evidence" value="ECO:0007669"/>
    <property type="project" value="InterPro"/>
</dbReference>
<dbReference type="InterPro" id="IPR050810">
    <property type="entry name" value="Bact_Secretion_Sys_Channel"/>
</dbReference>